<feature type="region of interest" description="Disordered" evidence="2">
    <location>
        <begin position="1"/>
        <end position="20"/>
    </location>
</feature>
<evidence type="ECO:0000256" key="1">
    <source>
        <dbReference type="ARBA" id="ARBA00008966"/>
    </source>
</evidence>
<name>A0AAD1UE18_EUPCR</name>
<organism evidence="5 6">
    <name type="scientific">Euplotes crassus</name>
    <dbReference type="NCBI Taxonomy" id="5936"/>
    <lineage>
        <taxon>Eukaryota</taxon>
        <taxon>Sar</taxon>
        <taxon>Alveolata</taxon>
        <taxon>Ciliophora</taxon>
        <taxon>Intramacronucleata</taxon>
        <taxon>Spirotrichea</taxon>
        <taxon>Hypotrichia</taxon>
        <taxon>Euplotida</taxon>
        <taxon>Euplotidae</taxon>
        <taxon>Moneuplotes</taxon>
    </lineage>
</organism>
<sequence length="458" mass="53257">MSESDSSEYEGLPEDYDITQGNMIKMAKQFKENQQEEELAGELDSLVYRSKKVTSQDLSKNEKLRGNVQEESDDGFEVVEESSDGEKDPKEASKEQESDDQESYDQEEENSAQGYGKNYDNQESDEDAAMIDKLEKLEKQDNNYKGKVMLQNKEDLQKASQVKEQRKVQEAIVSQRMIIQKILTKTNQFPQSDVFKQFEEDKAEELNTLKSNLKKNICTLNEISMMLGKRMNVNLSPISTDDEDILPKVDKNYERLLPTCEELVQKWHSRTQVNTNVLNQKLAKRNVSLSALQQPILTQVYKTLENKQFIETRTHQKRDVYRVLGKPVESLEEKLDFQIYDDKDFYQSLMRDLLNSSSGSIEPEKLADDHNISMSLTQEYLRKRDKMRKLMSKKTKKSNKISKDKKLKYIIHDKLINFMAPYDTEVLHNGREDILKILFGCTVEEGEKEEEELDIGII</sequence>
<dbReference type="EMBL" id="CAMPGE010008648">
    <property type="protein sequence ID" value="CAI2367536.1"/>
    <property type="molecule type" value="Genomic_DNA"/>
</dbReference>
<keyword evidence="6" id="KW-1185">Reference proteome</keyword>
<evidence type="ECO:0008006" key="7">
    <source>
        <dbReference type="Google" id="ProtNLM"/>
    </source>
</evidence>
<evidence type="ECO:0000259" key="3">
    <source>
        <dbReference type="Pfam" id="PF08164"/>
    </source>
</evidence>
<evidence type="ECO:0000313" key="5">
    <source>
        <dbReference type="EMBL" id="CAI2367536.1"/>
    </source>
</evidence>
<dbReference type="GO" id="GO:0005730">
    <property type="term" value="C:nucleolus"/>
    <property type="evidence" value="ECO:0007669"/>
    <property type="project" value="TreeGrafter"/>
</dbReference>
<evidence type="ECO:0000256" key="2">
    <source>
        <dbReference type="SAM" id="MobiDB-lite"/>
    </source>
</evidence>
<accession>A0AAD1UE18</accession>
<evidence type="ECO:0000259" key="4">
    <source>
        <dbReference type="Pfam" id="PF13339"/>
    </source>
</evidence>
<protein>
    <recommendedName>
        <fullName evidence="7">Protein BFR2</fullName>
    </recommendedName>
</protein>
<feature type="compositionally biased region" description="Basic and acidic residues" evidence="2">
    <location>
        <begin position="84"/>
        <end position="96"/>
    </location>
</feature>
<dbReference type="Pfam" id="PF08164">
    <property type="entry name" value="TRAUB"/>
    <property type="match status" value="1"/>
</dbReference>
<feature type="domain" description="AATF leucine zipper-containing" evidence="4">
    <location>
        <begin position="155"/>
        <end position="270"/>
    </location>
</feature>
<feature type="region of interest" description="Disordered" evidence="2">
    <location>
        <begin position="29"/>
        <end position="123"/>
    </location>
</feature>
<dbReference type="InterPro" id="IPR012617">
    <property type="entry name" value="AATF_C"/>
</dbReference>
<dbReference type="AlphaFoldDB" id="A0AAD1UE18"/>
<feature type="compositionally biased region" description="Acidic residues" evidence="2">
    <location>
        <begin position="97"/>
        <end position="110"/>
    </location>
</feature>
<dbReference type="InterPro" id="IPR025160">
    <property type="entry name" value="AATF"/>
</dbReference>
<dbReference type="Pfam" id="PF13339">
    <property type="entry name" value="AATF-Che1"/>
    <property type="match status" value="1"/>
</dbReference>
<comment type="similarity">
    <text evidence="1">Belongs to the AATF family.</text>
</comment>
<feature type="compositionally biased region" description="Acidic residues" evidence="2">
    <location>
        <begin position="70"/>
        <end position="83"/>
    </location>
</feature>
<reference evidence="5" key="1">
    <citation type="submission" date="2023-07" db="EMBL/GenBank/DDBJ databases">
        <authorList>
            <consortium name="AG Swart"/>
            <person name="Singh M."/>
            <person name="Singh A."/>
            <person name="Seah K."/>
            <person name="Emmerich C."/>
        </authorList>
    </citation>
    <scope>NUCLEOTIDE SEQUENCE</scope>
    <source>
        <strain evidence="5">DP1</strain>
    </source>
</reference>
<dbReference type="InterPro" id="IPR039223">
    <property type="entry name" value="AATF/Bfr2"/>
</dbReference>
<feature type="compositionally biased region" description="Acidic residues" evidence="2">
    <location>
        <begin position="1"/>
        <end position="17"/>
    </location>
</feature>
<comment type="caution">
    <text evidence="5">The sequence shown here is derived from an EMBL/GenBank/DDBJ whole genome shotgun (WGS) entry which is preliminary data.</text>
</comment>
<dbReference type="PANTHER" id="PTHR15565:SF0">
    <property type="entry name" value="PROTEIN AATF"/>
    <property type="match status" value="1"/>
</dbReference>
<evidence type="ECO:0000313" key="6">
    <source>
        <dbReference type="Proteomes" id="UP001295684"/>
    </source>
</evidence>
<gene>
    <name evidence="5" type="ORF">ECRASSUSDP1_LOCUS8823</name>
</gene>
<dbReference type="PANTHER" id="PTHR15565">
    <property type="entry name" value="AATF PROTEIN APOPTOSIS ANTAGONIZING TRANSCRIPTION FACTOR"/>
    <property type="match status" value="1"/>
</dbReference>
<proteinExistence type="inferred from homology"/>
<dbReference type="Proteomes" id="UP001295684">
    <property type="component" value="Unassembled WGS sequence"/>
</dbReference>
<feature type="domain" description="Apoptosis-antagonizing transcription factor C-terminal" evidence="3">
    <location>
        <begin position="346"/>
        <end position="439"/>
    </location>
</feature>